<evidence type="ECO:0008006" key="4">
    <source>
        <dbReference type="Google" id="ProtNLM"/>
    </source>
</evidence>
<dbReference type="KEGG" id="amah:DLM_2868"/>
<accession>A0A3G9GIH0</accession>
<dbReference type="InterPro" id="IPR018247">
    <property type="entry name" value="EF_Hand_1_Ca_BS"/>
</dbReference>
<protein>
    <recommendedName>
        <fullName evidence="4">EF-hand domain-containing protein</fullName>
    </recommendedName>
</protein>
<reference evidence="3" key="1">
    <citation type="journal article" date="2017" name="Biotechnol. Biofuels">
        <title>Evaluation of environmental bacterial communities as a factor affecting the growth of duckweed Lemna minor.</title>
        <authorList>
            <person name="Ishizawa H."/>
            <person name="Kuroda M."/>
            <person name="Morikawa M."/>
            <person name="Ike M."/>
        </authorList>
    </citation>
    <scope>NUCLEOTIDE SEQUENCE [LARGE SCALE GENOMIC DNA]</scope>
    <source>
        <strain evidence="3">H3</strain>
    </source>
</reference>
<evidence type="ECO:0000313" key="3">
    <source>
        <dbReference type="Proteomes" id="UP000198290"/>
    </source>
</evidence>
<sequence length="315" mass="35678">MQQWLSWQWTRNGWMAFGLYLLLGIAGFKLGLPAFQHILLPAMLACGLIGWWLNYRRYRLIADTPTARAASAALGHVELYGVAANHESAVNYSPYSGRRCVWYRCWRYHHERQAGSQDGVLEPLALDSASLLSRPECSEQSFVLQDGKQTVIIHPEGAEVQSPHRESWQEGRETLVEEWIDEGDPLYVLGQLSSHGGVRPDQQAFRQDVGAKLSEWKRDQPALLRRFDLDGSGQISEQEWLLVRAAAEREVSQLHRQLASTPATLHVRRPDDGKPFLINTLTPQAVARSYRWRAWLHALAALLSLLAWLHGTSAN</sequence>
<keyword evidence="1" id="KW-0472">Membrane</keyword>
<reference evidence="2 3" key="2">
    <citation type="journal article" date="2017" name="Genome Announc.">
        <title>Draft genome sequence of Aquitalea magnusonii strain H3, a plant growth-promoting bacterium of duckweed Lemna minor.</title>
        <authorList>
            <person name="Ishizawa H."/>
            <person name="Kuroda M."/>
            <person name="Ike M."/>
        </authorList>
    </citation>
    <scope>NUCLEOTIDE SEQUENCE [LARGE SCALE GENOMIC DNA]</scope>
    <source>
        <strain evidence="2 3">H3</strain>
    </source>
</reference>
<evidence type="ECO:0000313" key="2">
    <source>
        <dbReference type="EMBL" id="BBF86469.1"/>
    </source>
</evidence>
<proteinExistence type="predicted"/>
<gene>
    <name evidence="2" type="ORF">DLM_2868</name>
</gene>
<evidence type="ECO:0000256" key="1">
    <source>
        <dbReference type="SAM" id="Phobius"/>
    </source>
</evidence>
<dbReference type="OrthoDB" id="7013907at2"/>
<keyword evidence="3" id="KW-1185">Reference proteome</keyword>
<reference evidence="3" key="3">
    <citation type="journal article" date="2017" name="Plant Physiol. Biochem.">
        <title>Differential oxidative and antioxidative response of duckweed Lemna minor toward plant growth promoting/inhibiting bacteria.</title>
        <authorList>
            <person name="Ishizawa H."/>
            <person name="Kuroda M."/>
            <person name="Morikawa M."/>
            <person name="Ike M."/>
        </authorList>
    </citation>
    <scope>NUCLEOTIDE SEQUENCE [LARGE SCALE GENOMIC DNA]</scope>
    <source>
        <strain evidence="3">H3</strain>
    </source>
</reference>
<feature type="transmembrane region" description="Helical" evidence="1">
    <location>
        <begin position="294"/>
        <end position="311"/>
    </location>
</feature>
<dbReference type="STRING" id="332411.VI06_07500"/>
<feature type="transmembrane region" description="Helical" evidence="1">
    <location>
        <begin position="12"/>
        <end position="28"/>
    </location>
</feature>
<organism evidence="2 3">
    <name type="scientific">Aquitalea magnusonii</name>
    <dbReference type="NCBI Taxonomy" id="332411"/>
    <lineage>
        <taxon>Bacteria</taxon>
        <taxon>Pseudomonadati</taxon>
        <taxon>Pseudomonadota</taxon>
        <taxon>Betaproteobacteria</taxon>
        <taxon>Neisseriales</taxon>
        <taxon>Chromobacteriaceae</taxon>
        <taxon>Aquitalea</taxon>
    </lineage>
</organism>
<keyword evidence="1" id="KW-1133">Transmembrane helix</keyword>
<dbReference type="EMBL" id="AP018823">
    <property type="protein sequence ID" value="BBF86469.1"/>
    <property type="molecule type" value="Genomic_DNA"/>
</dbReference>
<feature type="transmembrane region" description="Helical" evidence="1">
    <location>
        <begin position="34"/>
        <end position="53"/>
    </location>
</feature>
<name>A0A3G9GIH0_9NEIS</name>
<keyword evidence="1" id="KW-0812">Transmembrane</keyword>
<dbReference type="PROSITE" id="PS00018">
    <property type="entry name" value="EF_HAND_1"/>
    <property type="match status" value="1"/>
</dbReference>
<dbReference type="RefSeq" id="WP_089084633.1">
    <property type="nucleotide sequence ID" value="NZ_AP018823.1"/>
</dbReference>
<dbReference type="AlphaFoldDB" id="A0A3G9GIH0"/>
<dbReference type="Proteomes" id="UP000198290">
    <property type="component" value="Chromosome"/>
</dbReference>